<gene>
    <name evidence="3" type="ORF">PPERSA_03814</name>
</gene>
<dbReference type="AlphaFoldDB" id="A0A0V0QVG5"/>
<sequence length="150" mass="17820">MQPKTHKAYGLIVFCEQSQKFALAHNNQGFWEFPKGYPEKNDKSEIESAMREFEEETGIKRNLIVLEESVKQGELKTSYLRFGKYQKEAHYYLGYIKNEEKFIIQEQEIKNAGWFTSQQVEEKLGFLELKKLFEKVIEILKDKKKIKTID</sequence>
<evidence type="ECO:0000313" key="3">
    <source>
        <dbReference type="EMBL" id="KRX05877.1"/>
    </source>
</evidence>
<evidence type="ECO:0000259" key="2">
    <source>
        <dbReference type="PROSITE" id="PS51462"/>
    </source>
</evidence>
<accession>A0A0V0QVG5</accession>
<dbReference type="GO" id="GO:0004081">
    <property type="term" value="F:bis(5'-nucleosyl)-tetraphosphatase (asymmetrical) activity"/>
    <property type="evidence" value="ECO:0007669"/>
    <property type="project" value="TreeGrafter"/>
</dbReference>
<evidence type="ECO:0000313" key="4">
    <source>
        <dbReference type="Proteomes" id="UP000054937"/>
    </source>
</evidence>
<dbReference type="EMBL" id="LDAU01000103">
    <property type="protein sequence ID" value="KRX05877.1"/>
    <property type="molecule type" value="Genomic_DNA"/>
</dbReference>
<dbReference type="PANTHER" id="PTHR21340:SF0">
    <property type="entry name" value="BIS(5'-NUCLEOSYL)-TETRAPHOSPHATASE [ASYMMETRICAL]"/>
    <property type="match status" value="1"/>
</dbReference>
<reference evidence="3 4" key="1">
    <citation type="journal article" date="2015" name="Sci. Rep.">
        <title>Genome of the facultative scuticociliatosis pathogen Pseudocohnilembus persalinus provides insight into its virulence through horizontal gene transfer.</title>
        <authorList>
            <person name="Xiong J."/>
            <person name="Wang G."/>
            <person name="Cheng J."/>
            <person name="Tian M."/>
            <person name="Pan X."/>
            <person name="Warren A."/>
            <person name="Jiang C."/>
            <person name="Yuan D."/>
            <person name="Miao W."/>
        </authorList>
    </citation>
    <scope>NUCLEOTIDE SEQUENCE [LARGE SCALE GENOMIC DNA]</scope>
    <source>
        <strain evidence="3">36N120E</strain>
    </source>
</reference>
<dbReference type="PANTHER" id="PTHR21340">
    <property type="entry name" value="DIADENOSINE 5,5-P1,P4-TETRAPHOSPHATE PYROPHOSPHOHYDROLASE MUTT"/>
    <property type="match status" value="1"/>
</dbReference>
<dbReference type="PROSITE" id="PS51462">
    <property type="entry name" value="NUDIX"/>
    <property type="match status" value="1"/>
</dbReference>
<dbReference type="Gene3D" id="3.90.79.10">
    <property type="entry name" value="Nucleoside Triphosphate Pyrophosphohydrolase"/>
    <property type="match status" value="1"/>
</dbReference>
<dbReference type="Pfam" id="PF00293">
    <property type="entry name" value="NUDIX"/>
    <property type="match status" value="1"/>
</dbReference>
<dbReference type="OrthoDB" id="276276at2759"/>
<dbReference type="InterPro" id="IPR015797">
    <property type="entry name" value="NUDIX_hydrolase-like_dom_sf"/>
</dbReference>
<keyword evidence="4" id="KW-1185">Reference proteome</keyword>
<dbReference type="FunCoup" id="A0A0V0QVG5">
    <property type="interactions" value="24"/>
</dbReference>
<dbReference type="InterPro" id="IPR051325">
    <property type="entry name" value="Nudix_hydrolase_domain"/>
</dbReference>
<protein>
    <submittedName>
        <fullName evidence="3">NUDIX hydrolase domain protein</fullName>
    </submittedName>
</protein>
<dbReference type="SUPFAM" id="SSF55811">
    <property type="entry name" value="Nudix"/>
    <property type="match status" value="1"/>
</dbReference>
<name>A0A0V0QVG5_PSEPJ</name>
<dbReference type="InterPro" id="IPR000086">
    <property type="entry name" value="NUDIX_hydrolase_dom"/>
</dbReference>
<dbReference type="InParanoid" id="A0A0V0QVG5"/>
<dbReference type="GO" id="GO:0006754">
    <property type="term" value="P:ATP biosynthetic process"/>
    <property type="evidence" value="ECO:0007669"/>
    <property type="project" value="TreeGrafter"/>
</dbReference>
<dbReference type="Proteomes" id="UP000054937">
    <property type="component" value="Unassembled WGS sequence"/>
</dbReference>
<comment type="caution">
    <text evidence="3">The sequence shown here is derived from an EMBL/GenBank/DDBJ whole genome shotgun (WGS) entry which is preliminary data.</text>
</comment>
<evidence type="ECO:0000256" key="1">
    <source>
        <dbReference type="ARBA" id="ARBA00022801"/>
    </source>
</evidence>
<organism evidence="3 4">
    <name type="scientific">Pseudocohnilembus persalinus</name>
    <name type="common">Ciliate</name>
    <dbReference type="NCBI Taxonomy" id="266149"/>
    <lineage>
        <taxon>Eukaryota</taxon>
        <taxon>Sar</taxon>
        <taxon>Alveolata</taxon>
        <taxon>Ciliophora</taxon>
        <taxon>Intramacronucleata</taxon>
        <taxon>Oligohymenophorea</taxon>
        <taxon>Scuticociliatia</taxon>
        <taxon>Philasterida</taxon>
        <taxon>Pseudocohnilembidae</taxon>
        <taxon>Pseudocohnilembus</taxon>
    </lineage>
</organism>
<proteinExistence type="predicted"/>
<keyword evidence="1 3" id="KW-0378">Hydrolase</keyword>
<feature type="domain" description="Nudix hydrolase" evidence="2">
    <location>
        <begin position="4"/>
        <end position="137"/>
    </location>
</feature>
<dbReference type="GO" id="GO:0006167">
    <property type="term" value="P:AMP biosynthetic process"/>
    <property type="evidence" value="ECO:0007669"/>
    <property type="project" value="TreeGrafter"/>
</dbReference>